<reference evidence="2 3" key="1">
    <citation type="submission" date="2018-12" db="EMBL/GenBank/DDBJ databases">
        <authorList>
            <consortium name="Pathogen Informatics"/>
        </authorList>
    </citation>
    <scope>NUCLEOTIDE SEQUENCE [LARGE SCALE GENOMIC DNA]</scope>
    <source>
        <strain evidence="2 3">NCTC10036</strain>
    </source>
</reference>
<dbReference type="RefSeq" id="WP_232037726.1">
    <property type="nucleotide sequence ID" value="NZ_LR134493.1"/>
</dbReference>
<gene>
    <name evidence="2" type="ORF">NCTC10036_02287</name>
</gene>
<proteinExistence type="predicted"/>
<evidence type="ECO:0000313" key="3">
    <source>
        <dbReference type="Proteomes" id="UP000281904"/>
    </source>
</evidence>
<dbReference type="EMBL" id="LR134493">
    <property type="protein sequence ID" value="VEI65427.1"/>
    <property type="molecule type" value="Genomic_DNA"/>
</dbReference>
<sequence>MMNKMQQSVCALAVLAATTLPAMAESVDVRVIGTITPTACTPTLSGGGTVDYGAINPTTLNAADYTVLGEKQLDFAITCDAPAKVAIKAINGRPNTAAGTTENGISGSGAAPAGVNLFGIANVQAVGLGLDGTSKIGGYGIRIAGGTVTADGVAVDSIQANGNTATWVSANGLGSLYNNNNVRNSSWAASGTLVPIAFTNLAGKLGVEAYLNKASELDLTKPVTLDGLTTIELVYL</sequence>
<feature type="signal peptide" evidence="1">
    <location>
        <begin position="1"/>
        <end position="24"/>
    </location>
</feature>
<dbReference type="InterPro" id="IPR010546">
    <property type="entry name" value="DUF1120"/>
</dbReference>
<organism evidence="2 3">
    <name type="scientific">Serratia rubidaea</name>
    <name type="common">Serratia marinorubra</name>
    <dbReference type="NCBI Taxonomy" id="61652"/>
    <lineage>
        <taxon>Bacteria</taxon>
        <taxon>Pseudomonadati</taxon>
        <taxon>Pseudomonadota</taxon>
        <taxon>Gammaproteobacteria</taxon>
        <taxon>Enterobacterales</taxon>
        <taxon>Yersiniaceae</taxon>
        <taxon>Serratia</taxon>
    </lineage>
</organism>
<keyword evidence="1" id="KW-0732">Signal</keyword>
<dbReference type="Pfam" id="PF06551">
    <property type="entry name" value="DUF1120"/>
    <property type="match status" value="1"/>
</dbReference>
<accession>A0A448SCJ3</accession>
<dbReference type="AlphaFoldDB" id="A0A448SCJ3"/>
<protein>
    <submittedName>
        <fullName evidence="2">Protein of uncharacterized function (DUF1120)</fullName>
    </submittedName>
</protein>
<name>A0A448SCJ3_SERRU</name>
<evidence type="ECO:0000256" key="1">
    <source>
        <dbReference type="SAM" id="SignalP"/>
    </source>
</evidence>
<feature type="chain" id="PRO_5019021907" evidence="1">
    <location>
        <begin position="25"/>
        <end position="236"/>
    </location>
</feature>
<dbReference type="Proteomes" id="UP000281904">
    <property type="component" value="Chromosome"/>
</dbReference>
<evidence type="ECO:0000313" key="2">
    <source>
        <dbReference type="EMBL" id="VEI65427.1"/>
    </source>
</evidence>